<dbReference type="Gene3D" id="2.60.40.3140">
    <property type="match status" value="1"/>
</dbReference>
<dbReference type="SUPFAM" id="SSF54001">
    <property type="entry name" value="Cysteine proteinases"/>
    <property type="match status" value="1"/>
</dbReference>
<keyword evidence="4" id="KW-1185">Reference proteome</keyword>
<proteinExistence type="predicted"/>
<feature type="chain" id="PRO_5046478747" evidence="1">
    <location>
        <begin position="21"/>
        <end position="633"/>
    </location>
</feature>
<reference evidence="4" key="1">
    <citation type="journal article" date="2019" name="Int. J. Syst. Evol. Microbiol.">
        <title>The Global Catalogue of Microorganisms (GCM) 10K type strain sequencing project: providing services to taxonomists for standard genome sequencing and annotation.</title>
        <authorList>
            <consortium name="The Broad Institute Genomics Platform"/>
            <consortium name="The Broad Institute Genome Sequencing Center for Infectious Disease"/>
            <person name="Wu L."/>
            <person name="Ma J."/>
        </authorList>
    </citation>
    <scope>NUCLEOTIDE SEQUENCE [LARGE SCALE GENOMIC DNA]</scope>
    <source>
        <strain evidence="4">CCUG 49679</strain>
    </source>
</reference>
<evidence type="ECO:0000313" key="4">
    <source>
        <dbReference type="Proteomes" id="UP001596287"/>
    </source>
</evidence>
<accession>A0ABW1PT65</accession>
<sequence>MKNFLLLFVLFFGLKSSAQSVVLKSDDIPENLKENADAVIRFAQKDILISSKESMTIVKKKTITILNESGLKSLDASEYFDKSTKVKSIEAIVYNAFGQEIKKFKRKDFVESAVSDGSMITDGKVLFLDYTPTNYPFTVVYLSELQTSNTAFVPSWYPISDSFLSVEKSIINISYPSDLGFKYKEFRLLNNENIKKVQTDNSISFTAENLSAIKTEEYSPSFKNLAPYVMFGLSSFNLEGVFGKATDWNSFGLWMYENLLKGTDEISPETQLKIKALVGNEKDKVKIAKIIYNYVQNKTRYISIQLGIGGWKPMLAKDVDRLGYGDCKALSNYTRALLNIVGVTSYYTVIYSGSSRQDLQQDFVSMQGDHVILAVPVDEKIYWLECTSQKTPFNYQGNFTNDRMALLVKPEGGQIVRTSENTNKINTQISKGKYLISEEGALSGSVSIKSKGTQYENKYIYETSSSDDLKSFYKRYFSNINNLNLKKIDLSNNKEDIEFSENIILEAPKYASLSGTKIMFPLNAFNQSSAIPKRYRVRNNPLEISSGFYDYDEITIDLPAGYKIEAKPDDFEFKGVFGYYKTEYIVVSENQLLYKRHFETTSGFYDKNEYDNFRKFKEQIAKNDNAKIVIVKN</sequence>
<evidence type="ECO:0000259" key="2">
    <source>
        <dbReference type="Pfam" id="PF12969"/>
    </source>
</evidence>
<dbReference type="Gene3D" id="2.60.120.1130">
    <property type="match status" value="1"/>
</dbReference>
<dbReference type="Proteomes" id="UP001596287">
    <property type="component" value="Unassembled WGS sequence"/>
</dbReference>
<name>A0ABW1PT65_9FLAO</name>
<dbReference type="InterPro" id="IPR024618">
    <property type="entry name" value="DUF3857"/>
</dbReference>
<comment type="caution">
    <text evidence="3">The sequence shown here is derived from an EMBL/GenBank/DDBJ whole genome shotgun (WGS) entry which is preliminary data.</text>
</comment>
<dbReference type="Gene3D" id="3.10.620.30">
    <property type="match status" value="1"/>
</dbReference>
<dbReference type="RefSeq" id="WP_379793259.1">
    <property type="nucleotide sequence ID" value="NZ_JBHSQB010000020.1"/>
</dbReference>
<evidence type="ECO:0000313" key="3">
    <source>
        <dbReference type="EMBL" id="MFC6098253.1"/>
    </source>
</evidence>
<organism evidence="3 4">
    <name type="scientific">Flavobacterium qiangtangense</name>
    <dbReference type="NCBI Taxonomy" id="1442595"/>
    <lineage>
        <taxon>Bacteria</taxon>
        <taxon>Pseudomonadati</taxon>
        <taxon>Bacteroidota</taxon>
        <taxon>Flavobacteriia</taxon>
        <taxon>Flavobacteriales</taxon>
        <taxon>Flavobacteriaceae</taxon>
        <taxon>Flavobacterium</taxon>
    </lineage>
</organism>
<feature type="domain" description="DUF3857" evidence="2">
    <location>
        <begin position="54"/>
        <end position="213"/>
    </location>
</feature>
<feature type="signal peptide" evidence="1">
    <location>
        <begin position="1"/>
        <end position="20"/>
    </location>
</feature>
<gene>
    <name evidence="3" type="ORF">ACFPVY_16500</name>
</gene>
<evidence type="ECO:0000256" key="1">
    <source>
        <dbReference type="SAM" id="SignalP"/>
    </source>
</evidence>
<dbReference type="Pfam" id="PF12969">
    <property type="entry name" value="DUF3857"/>
    <property type="match status" value="1"/>
</dbReference>
<dbReference type="InterPro" id="IPR038765">
    <property type="entry name" value="Papain-like_cys_pep_sf"/>
</dbReference>
<dbReference type="EMBL" id="JBHSQB010000020">
    <property type="protein sequence ID" value="MFC6098253.1"/>
    <property type="molecule type" value="Genomic_DNA"/>
</dbReference>
<keyword evidence="1" id="KW-0732">Signal</keyword>
<protein>
    <submittedName>
        <fullName evidence="3">DUF3857 domain-containing protein</fullName>
    </submittedName>
</protein>